<dbReference type="GO" id="GO:0004022">
    <property type="term" value="F:alcohol dehydrogenase (NAD+) activity"/>
    <property type="evidence" value="ECO:0007669"/>
    <property type="project" value="TreeGrafter"/>
</dbReference>
<accession>A0A3T0D7X4</accession>
<name>A0A3T0D7X4_9FIRM</name>
<dbReference type="InterPro" id="IPR056798">
    <property type="entry name" value="ADH_Fe_C"/>
</dbReference>
<reference evidence="4 5" key="1">
    <citation type="submission" date="2018-12" db="EMBL/GenBank/DDBJ databases">
        <title>Genome sequence from the cellulolytic species, Caldicellulosiruptor changbaiensis.</title>
        <authorList>
            <person name="Blumer-Schuette S.E."/>
            <person name="Mendoza C."/>
        </authorList>
    </citation>
    <scope>NUCLEOTIDE SEQUENCE [LARGE SCALE GENOMIC DNA]</scope>
    <source>
        <strain evidence="4 5">CBS-Z</strain>
    </source>
</reference>
<dbReference type="Pfam" id="PF00465">
    <property type="entry name" value="Fe-ADH"/>
    <property type="match status" value="1"/>
</dbReference>
<dbReference type="Gene3D" id="3.40.50.1970">
    <property type="match status" value="1"/>
</dbReference>
<dbReference type="Proteomes" id="UP000282930">
    <property type="component" value="Chromosome"/>
</dbReference>
<organism evidence="4 5">
    <name type="scientific">Caldicellulosiruptor changbaiensis</name>
    <dbReference type="NCBI Taxonomy" id="1222016"/>
    <lineage>
        <taxon>Bacteria</taxon>
        <taxon>Bacillati</taxon>
        <taxon>Bacillota</taxon>
        <taxon>Bacillota incertae sedis</taxon>
        <taxon>Caldicellulosiruptorales</taxon>
        <taxon>Caldicellulosiruptoraceae</taxon>
        <taxon>Caldicellulosiruptor</taxon>
    </lineage>
</organism>
<evidence type="ECO:0000313" key="5">
    <source>
        <dbReference type="Proteomes" id="UP000282930"/>
    </source>
</evidence>
<dbReference type="RefSeq" id="WP_127352509.1">
    <property type="nucleotide sequence ID" value="NZ_CP034791.1"/>
</dbReference>
<dbReference type="KEGG" id="ccha:ELD05_11330"/>
<dbReference type="EMBL" id="CP034791">
    <property type="protein sequence ID" value="AZT91173.1"/>
    <property type="molecule type" value="Genomic_DNA"/>
</dbReference>
<sequence>MENLVFNYFMPTKILFGPGSLNRLRDENLPGKKALIVISAGTSMKKYGYLDRLISILKEKGIDYVVFDKILPNPIKKHVMEGARLAKEEGCDFVIGLGGGSSIDSAKSIALMAKHEGDYWDYIVGGTGKGKVPTNGALPIVAITTTAGTGTEADPWTVITNEETNEKIGYGNQYTFPTLSVVDPELMLSVPPHLTAYQGFDAFFHAVEGYIAKIATPVSDMFALKSVGLIAKYLPLCVKDGTNIEARTYVALANTLAGFVESLSSCTSEHSMEHALSAFYPDLPHGAGLIMLSEAYHTFFASKVPQRYIQLARAMGIDVDGLPEDERPFAFVKAMKKLQEECGVGNLKMSDYGIKEDEIEKLADNAVKTMGGLFEVDPYKLSFEETVGIMRKAYK</sequence>
<protein>
    <submittedName>
        <fullName evidence="4">Iron-containing alcohol dehydrogenase</fullName>
    </submittedName>
</protein>
<dbReference type="CDD" id="cd08185">
    <property type="entry name" value="Fe-ADH-like"/>
    <property type="match status" value="1"/>
</dbReference>
<gene>
    <name evidence="4" type="ORF">ELD05_11330</name>
</gene>
<evidence type="ECO:0000313" key="4">
    <source>
        <dbReference type="EMBL" id="AZT91173.1"/>
    </source>
</evidence>
<evidence type="ECO:0000256" key="1">
    <source>
        <dbReference type="ARBA" id="ARBA00023002"/>
    </source>
</evidence>
<keyword evidence="5" id="KW-1185">Reference proteome</keyword>
<dbReference type="PANTHER" id="PTHR11496:SF104">
    <property type="entry name" value="3-DEOXY-ALPHA-D-MANNO-OCTULOSONATE 8-OXIDASE"/>
    <property type="match status" value="1"/>
</dbReference>
<dbReference type="InterPro" id="IPR039697">
    <property type="entry name" value="Alcohol_dehydrogenase_Fe"/>
</dbReference>
<dbReference type="GO" id="GO:0046872">
    <property type="term" value="F:metal ion binding"/>
    <property type="evidence" value="ECO:0007669"/>
    <property type="project" value="InterPro"/>
</dbReference>
<dbReference type="Pfam" id="PF25137">
    <property type="entry name" value="ADH_Fe_C"/>
    <property type="match status" value="1"/>
</dbReference>
<dbReference type="Gene3D" id="1.20.1090.10">
    <property type="entry name" value="Dehydroquinate synthase-like - alpha domain"/>
    <property type="match status" value="1"/>
</dbReference>
<feature type="domain" description="Fe-containing alcohol dehydrogenase-like C-terminal" evidence="3">
    <location>
        <begin position="195"/>
        <end position="394"/>
    </location>
</feature>
<evidence type="ECO:0000259" key="3">
    <source>
        <dbReference type="Pfam" id="PF25137"/>
    </source>
</evidence>
<dbReference type="FunFam" id="3.40.50.1970:FF:000003">
    <property type="entry name" value="Alcohol dehydrogenase, iron-containing"/>
    <property type="match status" value="1"/>
</dbReference>
<keyword evidence="1" id="KW-0560">Oxidoreductase</keyword>
<proteinExistence type="predicted"/>
<dbReference type="InterPro" id="IPR001670">
    <property type="entry name" value="ADH_Fe/GldA"/>
</dbReference>
<dbReference type="SUPFAM" id="SSF56796">
    <property type="entry name" value="Dehydroquinate synthase-like"/>
    <property type="match status" value="1"/>
</dbReference>
<feature type="domain" description="Alcohol dehydrogenase iron-type/glycerol dehydrogenase GldA" evidence="2">
    <location>
        <begin position="11"/>
        <end position="184"/>
    </location>
</feature>
<dbReference type="PANTHER" id="PTHR11496">
    <property type="entry name" value="ALCOHOL DEHYDROGENASE"/>
    <property type="match status" value="1"/>
</dbReference>
<evidence type="ECO:0000259" key="2">
    <source>
        <dbReference type="Pfam" id="PF00465"/>
    </source>
</evidence>
<dbReference type="AlphaFoldDB" id="A0A3T0D7X4"/>